<accession>A0A383CLR0</accession>
<name>A0A383CLR0_9ZZZZ</name>
<protein>
    <submittedName>
        <fullName evidence="1">Uncharacterized protein</fullName>
    </submittedName>
</protein>
<organism evidence="1">
    <name type="scientific">marine metagenome</name>
    <dbReference type="NCBI Taxonomy" id="408172"/>
    <lineage>
        <taxon>unclassified sequences</taxon>
        <taxon>metagenomes</taxon>
        <taxon>ecological metagenomes</taxon>
    </lineage>
</organism>
<feature type="non-terminal residue" evidence="1">
    <location>
        <position position="205"/>
    </location>
</feature>
<evidence type="ECO:0000313" key="1">
    <source>
        <dbReference type="EMBL" id="SVE33132.1"/>
    </source>
</evidence>
<sequence>MRLAIWLSVSIFTTFGLASGGGVSTALGDECTKLDSNSPILSNGFGQDQSNTRNGISRITSKNVSHLRLRFALGGSDPKQPSKPARERRGAPTVTEQALFYFVGNEIVAAGRRTGCTFWTATLTNPEDGKPDTPRSSSILLVDNPNGGRMLFVGSKSGFVYGLDAADGSTIWGKSVSEDPKDRDPLQMVTGGIQFYDSRLFVPVA</sequence>
<proteinExistence type="predicted"/>
<dbReference type="EMBL" id="UINC01209908">
    <property type="protein sequence ID" value="SVE33132.1"/>
    <property type="molecule type" value="Genomic_DNA"/>
</dbReference>
<dbReference type="AlphaFoldDB" id="A0A383CLR0"/>
<dbReference type="Gene3D" id="2.140.10.10">
    <property type="entry name" value="Quinoprotein alcohol dehydrogenase-like superfamily"/>
    <property type="match status" value="1"/>
</dbReference>
<dbReference type="SUPFAM" id="SSF50998">
    <property type="entry name" value="Quinoprotein alcohol dehydrogenase-like"/>
    <property type="match status" value="1"/>
</dbReference>
<gene>
    <name evidence="1" type="ORF">METZ01_LOCUS485986</name>
</gene>
<reference evidence="1" key="1">
    <citation type="submission" date="2018-05" db="EMBL/GenBank/DDBJ databases">
        <authorList>
            <person name="Lanie J.A."/>
            <person name="Ng W.-L."/>
            <person name="Kazmierczak K.M."/>
            <person name="Andrzejewski T.M."/>
            <person name="Davidsen T.M."/>
            <person name="Wayne K.J."/>
            <person name="Tettelin H."/>
            <person name="Glass J.I."/>
            <person name="Rusch D."/>
            <person name="Podicherti R."/>
            <person name="Tsui H.-C.T."/>
            <person name="Winkler M.E."/>
        </authorList>
    </citation>
    <scope>NUCLEOTIDE SEQUENCE</scope>
</reference>
<dbReference type="InterPro" id="IPR011047">
    <property type="entry name" value="Quinoprotein_ADH-like_sf"/>
</dbReference>